<dbReference type="Pfam" id="PF04064">
    <property type="entry name" value="DUF384"/>
    <property type="match status" value="1"/>
</dbReference>
<dbReference type="SUPFAM" id="SSF48371">
    <property type="entry name" value="ARM repeat"/>
    <property type="match status" value="1"/>
</dbReference>
<evidence type="ECO:0000256" key="2">
    <source>
        <dbReference type="ARBA" id="ARBA00014076"/>
    </source>
</evidence>
<comment type="similarity">
    <text evidence="1">Belongs to the HGH1 family.</text>
</comment>
<dbReference type="Pfam" id="PF04063">
    <property type="entry name" value="DUF383"/>
    <property type="match status" value="1"/>
</dbReference>
<evidence type="ECO:0000259" key="5">
    <source>
        <dbReference type="Pfam" id="PF04064"/>
    </source>
</evidence>
<proteinExistence type="inferred from homology"/>
<feature type="region of interest" description="Disordered" evidence="3">
    <location>
        <begin position="160"/>
        <end position="181"/>
    </location>
</feature>
<reference evidence="6" key="1">
    <citation type="submission" date="2020-04" db="EMBL/GenBank/DDBJ databases">
        <title>Analysis of mating type loci in Filobasidium floriforme.</title>
        <authorList>
            <person name="Nowrousian M."/>
        </authorList>
    </citation>
    <scope>NUCLEOTIDE SEQUENCE</scope>
    <source>
        <strain evidence="6">CBS 6242</strain>
    </source>
</reference>
<keyword evidence="7" id="KW-1185">Reference proteome</keyword>
<name>A0A8K0JRT9_9TREE</name>
<dbReference type="InterPro" id="IPR039717">
    <property type="entry name" value="Hgh1"/>
</dbReference>
<evidence type="ECO:0000259" key="4">
    <source>
        <dbReference type="Pfam" id="PF04063"/>
    </source>
</evidence>
<dbReference type="InterPro" id="IPR007206">
    <property type="entry name" value="Protein_HGH1_C"/>
</dbReference>
<evidence type="ECO:0000313" key="7">
    <source>
        <dbReference type="Proteomes" id="UP000812966"/>
    </source>
</evidence>
<evidence type="ECO:0000313" key="6">
    <source>
        <dbReference type="EMBL" id="KAG7575475.1"/>
    </source>
</evidence>
<feature type="compositionally biased region" description="Acidic residues" evidence="3">
    <location>
        <begin position="464"/>
        <end position="479"/>
    </location>
</feature>
<protein>
    <recommendedName>
        <fullName evidence="2">Protein HGH1 homolog</fullName>
    </recommendedName>
</protein>
<dbReference type="Proteomes" id="UP000812966">
    <property type="component" value="Unassembled WGS sequence"/>
</dbReference>
<dbReference type="InterPro" id="IPR011989">
    <property type="entry name" value="ARM-like"/>
</dbReference>
<evidence type="ECO:0000256" key="3">
    <source>
        <dbReference type="SAM" id="MobiDB-lite"/>
    </source>
</evidence>
<dbReference type="OrthoDB" id="338814at2759"/>
<dbReference type="AlphaFoldDB" id="A0A8K0JRT9"/>
<dbReference type="Gene3D" id="1.25.10.10">
    <property type="entry name" value="Leucine-rich Repeat Variant"/>
    <property type="match status" value="1"/>
</dbReference>
<dbReference type="PANTHER" id="PTHR13387:SF9">
    <property type="entry name" value="PROTEIN HGH1 HOMOLOG"/>
    <property type="match status" value="1"/>
</dbReference>
<gene>
    <name evidence="6" type="ORF">FFLO_00294</name>
</gene>
<feature type="domain" description="Protein HGH1 N-terminal" evidence="4">
    <location>
        <begin position="121"/>
        <end position="386"/>
    </location>
</feature>
<feature type="compositionally biased region" description="Low complexity" evidence="3">
    <location>
        <begin position="160"/>
        <end position="174"/>
    </location>
</feature>
<dbReference type="PANTHER" id="PTHR13387">
    <property type="entry name" value="PROTEIN HGH1 HOMOLOG"/>
    <property type="match status" value="1"/>
</dbReference>
<feature type="domain" description="Protein HGH1 C-terminal" evidence="5">
    <location>
        <begin position="393"/>
        <end position="445"/>
    </location>
</feature>
<dbReference type="EMBL" id="JABELV010000003">
    <property type="protein sequence ID" value="KAG7575475.1"/>
    <property type="molecule type" value="Genomic_DNA"/>
</dbReference>
<dbReference type="InterPro" id="IPR016024">
    <property type="entry name" value="ARM-type_fold"/>
</dbReference>
<feature type="region of interest" description="Disordered" evidence="3">
    <location>
        <begin position="458"/>
        <end position="479"/>
    </location>
</feature>
<comment type="caution">
    <text evidence="6">The sequence shown here is derived from an EMBL/GenBank/DDBJ whole genome shotgun (WGS) entry which is preliminary data.</text>
</comment>
<evidence type="ECO:0000256" key="1">
    <source>
        <dbReference type="ARBA" id="ARBA00006712"/>
    </source>
</evidence>
<organism evidence="6 7">
    <name type="scientific">Filobasidium floriforme</name>
    <dbReference type="NCBI Taxonomy" id="5210"/>
    <lineage>
        <taxon>Eukaryota</taxon>
        <taxon>Fungi</taxon>
        <taxon>Dikarya</taxon>
        <taxon>Basidiomycota</taxon>
        <taxon>Agaricomycotina</taxon>
        <taxon>Tremellomycetes</taxon>
        <taxon>Filobasidiales</taxon>
        <taxon>Filobasidiaceae</taxon>
        <taxon>Filobasidium</taxon>
    </lineage>
</organism>
<dbReference type="InterPro" id="IPR007205">
    <property type="entry name" value="Protein_HGH1_N"/>
</dbReference>
<accession>A0A8K0JRT9</accession>
<sequence>MSGLSELFQFLHAPNPDARELALANLAGHTPKTAASRNIFVPSGGTPVWKDLQAGKGTGVSESERAKVEMLEDLKTLCRDQAMIAHDAFSSLVNLSDSILVAKHLVDEEFLAFLVSFTATHTATLSSLAAMLLSNITFHPSLTPLLSNLTIPIISIPATSSSTDSTGNSDSSSNKIPPPPYYFPLSRSGSSTIHPGYRSEMEAEGTTVPRVEAVRALVQAFEDGSSEGVAKAVEGAKRKGTVHFLASVFANISMVPSTRPLLLLPFPAFPTPITPETISPEDEPLLTKIVVYTEHPDTIRRGGALGCIKNAAMDRASHPFLLATEADRVQHPTDPKRKIKGVDVLPWVLSPLMGPEEIDIEEGDALPETLQFLGPDKVRERDPVLRMMCVEILLLLATSFTGRASLRERGTYTVIKLANEAEKDDKIQDQMIRLVGLLKRDEGQDTQKDVVEGLVRVNGQNGADGEEEEGDSDLEIEVI</sequence>